<evidence type="ECO:0000256" key="3">
    <source>
        <dbReference type="ARBA" id="ARBA00022692"/>
    </source>
</evidence>
<reference evidence="8 9" key="1">
    <citation type="submission" date="2019-08" db="EMBL/GenBank/DDBJ databases">
        <title>The genome of the soybean aphid Biotype 1, its phylome, world population structure and adaptation to the North American continent.</title>
        <authorList>
            <person name="Giordano R."/>
            <person name="Donthu R.K."/>
            <person name="Hernandez A.G."/>
            <person name="Wright C.L."/>
            <person name="Zimin A.V."/>
        </authorList>
    </citation>
    <scope>NUCLEOTIDE SEQUENCE [LARGE SCALE GENOMIC DNA]</scope>
    <source>
        <tissue evidence="8">Whole aphids</tissue>
    </source>
</reference>
<evidence type="ECO:0000313" key="8">
    <source>
        <dbReference type="EMBL" id="KAE9523268.1"/>
    </source>
</evidence>
<keyword evidence="9" id="KW-1185">Reference proteome</keyword>
<dbReference type="Proteomes" id="UP000475862">
    <property type="component" value="Unassembled WGS sequence"/>
</dbReference>
<protein>
    <recommendedName>
        <fullName evidence="6">Protein YIPF</fullName>
    </recommendedName>
</protein>
<keyword evidence="4 6" id="KW-1133">Transmembrane helix</keyword>
<name>A0A6G0SYP1_APHGL</name>
<comment type="caution">
    <text evidence="8">The sequence shown here is derived from an EMBL/GenBank/DDBJ whole genome shotgun (WGS) entry which is preliminary data.</text>
</comment>
<keyword evidence="5 6" id="KW-0472">Membrane</keyword>
<evidence type="ECO:0000259" key="7">
    <source>
        <dbReference type="Pfam" id="PF04893"/>
    </source>
</evidence>
<feature type="transmembrane region" description="Helical" evidence="6">
    <location>
        <begin position="243"/>
        <end position="265"/>
    </location>
</feature>
<gene>
    <name evidence="8" type="ORF">AGLY_016216</name>
</gene>
<dbReference type="OrthoDB" id="10256463at2759"/>
<dbReference type="Pfam" id="PF04893">
    <property type="entry name" value="Yip1"/>
    <property type="match status" value="1"/>
</dbReference>
<dbReference type="GO" id="GO:0016192">
    <property type="term" value="P:vesicle-mediated transport"/>
    <property type="evidence" value="ECO:0007669"/>
    <property type="project" value="InterPro"/>
</dbReference>
<accession>A0A6G0SYP1</accession>
<dbReference type="EMBL" id="VYZN01000080">
    <property type="protein sequence ID" value="KAE9523268.1"/>
    <property type="molecule type" value="Genomic_DNA"/>
</dbReference>
<keyword evidence="3 6" id="KW-0812">Transmembrane</keyword>
<feature type="transmembrane region" description="Helical" evidence="6">
    <location>
        <begin position="112"/>
        <end position="136"/>
    </location>
</feature>
<evidence type="ECO:0000256" key="1">
    <source>
        <dbReference type="ARBA" id="ARBA00004141"/>
    </source>
</evidence>
<evidence type="ECO:0000256" key="5">
    <source>
        <dbReference type="ARBA" id="ARBA00023136"/>
    </source>
</evidence>
<feature type="transmembrane region" description="Helical" evidence="6">
    <location>
        <begin position="156"/>
        <end position="175"/>
    </location>
</feature>
<evidence type="ECO:0000256" key="2">
    <source>
        <dbReference type="ARBA" id="ARBA00010596"/>
    </source>
</evidence>
<proteinExistence type="inferred from homology"/>
<dbReference type="GO" id="GO:0000139">
    <property type="term" value="C:Golgi membrane"/>
    <property type="evidence" value="ECO:0007669"/>
    <property type="project" value="UniProtKB-SubCell"/>
</dbReference>
<feature type="transmembrane region" description="Helical" evidence="6">
    <location>
        <begin position="187"/>
        <end position="207"/>
    </location>
</feature>
<dbReference type="PANTHER" id="PTHR12822:SF2">
    <property type="entry name" value="PROTEIN YIPF"/>
    <property type="match status" value="1"/>
</dbReference>
<feature type="transmembrane region" description="Helical" evidence="6">
    <location>
        <begin position="213"/>
        <end position="231"/>
    </location>
</feature>
<comment type="subcellular location">
    <subcellularLocation>
        <location evidence="6">Golgi apparatus membrane</location>
        <topology evidence="6">Multi-pass membrane protein</topology>
    </subcellularLocation>
    <subcellularLocation>
        <location evidence="1">Membrane</location>
        <topology evidence="1">Multi-pass membrane protein</topology>
    </subcellularLocation>
</comment>
<comment type="similarity">
    <text evidence="2 6">Belongs to the YIP1 family.</text>
</comment>
<evidence type="ECO:0000256" key="4">
    <source>
        <dbReference type="ARBA" id="ARBA00022989"/>
    </source>
</evidence>
<feature type="domain" description="Yip1" evidence="7">
    <location>
        <begin position="104"/>
        <end position="256"/>
    </location>
</feature>
<dbReference type="InterPro" id="IPR039765">
    <property type="entry name" value="Yip5/YIPF1/YIPF2"/>
</dbReference>
<dbReference type="PANTHER" id="PTHR12822">
    <property type="entry name" value="PROTEIN YIPF"/>
    <property type="match status" value="1"/>
</dbReference>
<dbReference type="AlphaFoldDB" id="A0A6G0SYP1"/>
<organism evidence="8 9">
    <name type="scientific">Aphis glycines</name>
    <name type="common">Soybean aphid</name>
    <dbReference type="NCBI Taxonomy" id="307491"/>
    <lineage>
        <taxon>Eukaryota</taxon>
        <taxon>Metazoa</taxon>
        <taxon>Ecdysozoa</taxon>
        <taxon>Arthropoda</taxon>
        <taxon>Hexapoda</taxon>
        <taxon>Insecta</taxon>
        <taxon>Pterygota</taxon>
        <taxon>Neoptera</taxon>
        <taxon>Paraneoptera</taxon>
        <taxon>Hemiptera</taxon>
        <taxon>Sternorrhyncha</taxon>
        <taxon>Aphidomorpha</taxon>
        <taxon>Aphidoidea</taxon>
        <taxon>Aphididae</taxon>
        <taxon>Aphidini</taxon>
        <taxon>Aphis</taxon>
        <taxon>Aphis</taxon>
    </lineage>
</organism>
<sequence length="338" mass="38291">MNKSLIPIFTNLPVVIEYKNKINNIRNSNTKLAKQTTSWPMDFRTLENENLPPLSSTPTEVPLPKYPIWTVEYFQKYFDVTSEDVLERIKGALIPTYGVNYLQRYIRAKPDVYGPFWICLTLVFSIAISGNVANYIQVAADHDYHWKYNFHAVSSAATAIFLYAWLLPLMLWAFVKYKEPQFNLSYLELLCLYGYSLSIFVPISILWVIQINWLQWLLVAAGTLVSGYVIVFSIMPSLGQKPFAFIFLITILHLFMGTGFIVYPFQNGTTKSPLCSTLIIDKCLCISFTQAIIPIFLDSTFSGPGTSFSRHTGICLKLTIVLATDERACSSDSLGSDP</sequence>
<dbReference type="InterPro" id="IPR006977">
    <property type="entry name" value="Yip1_dom"/>
</dbReference>
<evidence type="ECO:0000256" key="6">
    <source>
        <dbReference type="RuleBase" id="RU361264"/>
    </source>
</evidence>
<evidence type="ECO:0000313" key="9">
    <source>
        <dbReference type="Proteomes" id="UP000475862"/>
    </source>
</evidence>
<dbReference type="GO" id="GO:0031267">
    <property type="term" value="F:small GTPase binding"/>
    <property type="evidence" value="ECO:0007669"/>
    <property type="project" value="InterPro"/>
</dbReference>